<dbReference type="Pfam" id="PF19545">
    <property type="entry name" value="DUF6069"/>
    <property type="match status" value="1"/>
</dbReference>
<dbReference type="OrthoDB" id="3482556at2"/>
<keyword evidence="1" id="KW-0472">Membrane</keyword>
<reference evidence="2 3" key="1">
    <citation type="submission" date="2018-08" db="EMBL/GenBank/DDBJ databases">
        <title>Genomic Encyclopedia of Archaeal and Bacterial Type Strains, Phase II (KMG-II): from individual species to whole genera.</title>
        <authorList>
            <person name="Goeker M."/>
        </authorList>
    </citation>
    <scope>NUCLEOTIDE SEQUENCE [LARGE SCALE GENOMIC DNA]</scope>
    <source>
        <strain evidence="2 3">DSM 45791</strain>
    </source>
</reference>
<feature type="transmembrane region" description="Helical" evidence="1">
    <location>
        <begin position="55"/>
        <end position="78"/>
    </location>
</feature>
<evidence type="ECO:0000256" key="1">
    <source>
        <dbReference type="SAM" id="Phobius"/>
    </source>
</evidence>
<protein>
    <submittedName>
        <fullName evidence="2">Uncharacterized protein</fullName>
    </submittedName>
</protein>
<dbReference type="RefSeq" id="WP_116177685.1">
    <property type="nucleotide sequence ID" value="NZ_CP144375.1"/>
</dbReference>
<comment type="caution">
    <text evidence="2">The sequence shown here is derived from an EMBL/GenBank/DDBJ whole genome shotgun (WGS) entry which is preliminary data.</text>
</comment>
<proteinExistence type="predicted"/>
<evidence type="ECO:0000313" key="2">
    <source>
        <dbReference type="EMBL" id="REH42909.1"/>
    </source>
</evidence>
<dbReference type="EMBL" id="QUNO01000010">
    <property type="protein sequence ID" value="REH42909.1"/>
    <property type="molecule type" value="Genomic_DNA"/>
</dbReference>
<accession>A0A3E0HDU1</accession>
<evidence type="ECO:0000313" key="3">
    <source>
        <dbReference type="Proteomes" id="UP000256269"/>
    </source>
</evidence>
<dbReference type="InterPro" id="IPR045713">
    <property type="entry name" value="DUF6069"/>
</dbReference>
<feature type="transmembrane region" description="Helical" evidence="1">
    <location>
        <begin position="90"/>
        <end position="108"/>
    </location>
</feature>
<dbReference type="Proteomes" id="UP000256269">
    <property type="component" value="Unassembled WGS sequence"/>
</dbReference>
<keyword evidence="3" id="KW-1185">Reference proteome</keyword>
<sequence length="138" mass="14002">MTITTSAAAVRPTSATRRRLRRAGSVLAAAAAAGVVSLVGSAVGVDFLLSDSMGAVVISLPIVLIFGTAFGVLGWAALAVLERFTAKARAIWTGLAVAVLALSLPPIFLEDATAGTKIGLVLVHGAVAAVLIPLMRRK</sequence>
<name>A0A3E0HDU1_9PSEU</name>
<dbReference type="AlphaFoldDB" id="A0A3E0HDU1"/>
<feature type="transmembrane region" description="Helical" evidence="1">
    <location>
        <begin position="114"/>
        <end position="135"/>
    </location>
</feature>
<gene>
    <name evidence="2" type="ORF">BCF44_110414</name>
</gene>
<feature type="transmembrane region" description="Helical" evidence="1">
    <location>
        <begin position="26"/>
        <end position="49"/>
    </location>
</feature>
<keyword evidence="1" id="KW-0812">Transmembrane</keyword>
<keyword evidence="1" id="KW-1133">Transmembrane helix</keyword>
<organism evidence="2 3">
    <name type="scientific">Kutzneria buriramensis</name>
    <dbReference type="NCBI Taxonomy" id="1045776"/>
    <lineage>
        <taxon>Bacteria</taxon>
        <taxon>Bacillati</taxon>
        <taxon>Actinomycetota</taxon>
        <taxon>Actinomycetes</taxon>
        <taxon>Pseudonocardiales</taxon>
        <taxon>Pseudonocardiaceae</taxon>
        <taxon>Kutzneria</taxon>
    </lineage>
</organism>